<evidence type="ECO:0000313" key="1">
    <source>
        <dbReference type="EMBL" id="KXP08696.1"/>
    </source>
</evidence>
<proteinExistence type="predicted"/>
<dbReference type="RefSeq" id="WP_068571572.1">
    <property type="nucleotide sequence ID" value="NZ_LSRF01000044.1"/>
</dbReference>
<dbReference type="AlphaFoldDB" id="A0A138AE00"/>
<evidence type="ECO:0000313" key="2">
    <source>
        <dbReference type="Proteomes" id="UP000070258"/>
    </source>
</evidence>
<gene>
    <name evidence="1" type="ORF">AXK60_08460</name>
</gene>
<reference evidence="2" key="1">
    <citation type="submission" date="2016-02" db="EMBL/GenBank/DDBJ databases">
        <authorList>
            <person name="Wen L."/>
            <person name="He K."/>
            <person name="Yang H."/>
        </authorList>
    </citation>
    <scope>NUCLEOTIDE SEQUENCE [LARGE SCALE GENOMIC DNA]</scope>
    <source>
        <strain evidence="2">JCM 15929</strain>
    </source>
</reference>
<protein>
    <submittedName>
        <fullName evidence="1">Uncharacterized protein</fullName>
    </submittedName>
</protein>
<accession>A0A138AE00</accession>
<dbReference type="EMBL" id="LSRF01000044">
    <property type="protein sequence ID" value="KXP08696.1"/>
    <property type="molecule type" value="Genomic_DNA"/>
</dbReference>
<dbReference type="Proteomes" id="UP000070258">
    <property type="component" value="Unassembled WGS sequence"/>
</dbReference>
<comment type="caution">
    <text evidence="1">The sequence shown here is derived from an EMBL/GenBank/DDBJ whole genome shotgun (WGS) entry which is preliminary data.</text>
</comment>
<sequence>MSSTYTTFMITAAYRIGARKVIAETGASSAEIILATSYAGALVLAHRTGVAINTMLDADANTHPVVDEAVRALTVEQATRIQQLVDAEWPRIGEAGAAAAAHDRAAVEAEMKIVAA</sequence>
<dbReference type="STRING" id="239498.AXK60_08460"/>
<organism evidence="1 2">
    <name type="scientific">Tsukamurella pseudospumae</name>
    <dbReference type="NCBI Taxonomy" id="239498"/>
    <lineage>
        <taxon>Bacteria</taxon>
        <taxon>Bacillati</taxon>
        <taxon>Actinomycetota</taxon>
        <taxon>Actinomycetes</taxon>
        <taxon>Mycobacteriales</taxon>
        <taxon>Tsukamurellaceae</taxon>
        <taxon>Tsukamurella</taxon>
    </lineage>
</organism>
<name>A0A138AE00_9ACTN</name>